<dbReference type="CDD" id="cd01958">
    <property type="entry name" value="HPS_like"/>
    <property type="match status" value="1"/>
</dbReference>
<evidence type="ECO:0000313" key="4">
    <source>
        <dbReference type="Proteomes" id="UP001454036"/>
    </source>
</evidence>
<comment type="caution">
    <text evidence="3">The sequence shown here is derived from an EMBL/GenBank/DDBJ whole genome shotgun (WGS) entry which is preliminary data.</text>
</comment>
<dbReference type="EMBL" id="BAABME010014379">
    <property type="protein sequence ID" value="GAA0187128.1"/>
    <property type="molecule type" value="Genomic_DNA"/>
</dbReference>
<dbReference type="PANTHER" id="PTHR31731">
    <property type="match status" value="1"/>
</dbReference>
<proteinExistence type="predicted"/>
<keyword evidence="4" id="KW-1185">Reference proteome</keyword>
<feature type="chain" id="PRO_5043819848" description="Hydrophobic seed protein domain-containing protein" evidence="1">
    <location>
        <begin position="24"/>
        <end position="114"/>
    </location>
</feature>
<evidence type="ECO:0000259" key="2">
    <source>
        <dbReference type="Pfam" id="PF14547"/>
    </source>
</evidence>
<protein>
    <recommendedName>
        <fullName evidence="2">Hydrophobic seed protein domain-containing protein</fullName>
    </recommendedName>
</protein>
<evidence type="ECO:0000313" key="3">
    <source>
        <dbReference type="EMBL" id="GAA0187128.1"/>
    </source>
</evidence>
<name>A0AAV3RZL5_LITER</name>
<sequence length="114" mass="11715">MASRNSTALLLALNLIFFSLSSAQTTTTCPIDALQFGACANVLGLLPINLGKVPTKPCCGLIGNLVALEVGACLCTALNLNVLNIVPLDLPMALSFVVDACNLNGAIPSGWNCP</sequence>
<dbReference type="InterPro" id="IPR051636">
    <property type="entry name" value="Plant_LTP/defense-related"/>
</dbReference>
<dbReference type="Pfam" id="PF14547">
    <property type="entry name" value="Hydrophob_seed"/>
    <property type="match status" value="1"/>
</dbReference>
<accession>A0AAV3RZL5</accession>
<dbReference type="AlphaFoldDB" id="A0AAV3RZL5"/>
<dbReference type="SUPFAM" id="SSF47699">
    <property type="entry name" value="Bifunctional inhibitor/lipid-transfer protein/seed storage 2S albumin"/>
    <property type="match status" value="1"/>
</dbReference>
<keyword evidence="1" id="KW-0732">Signal</keyword>
<evidence type="ECO:0000256" key="1">
    <source>
        <dbReference type="SAM" id="SignalP"/>
    </source>
</evidence>
<feature type="signal peptide" evidence="1">
    <location>
        <begin position="1"/>
        <end position="23"/>
    </location>
</feature>
<dbReference type="Gene3D" id="1.10.110.10">
    <property type="entry name" value="Plant lipid-transfer and hydrophobic proteins"/>
    <property type="match status" value="1"/>
</dbReference>
<feature type="domain" description="Hydrophobic seed protein" evidence="2">
    <location>
        <begin position="28"/>
        <end position="114"/>
    </location>
</feature>
<dbReference type="InterPro" id="IPR027923">
    <property type="entry name" value="Hydrophob_seed_dom"/>
</dbReference>
<gene>
    <name evidence="3" type="ORF">LIER_34416</name>
</gene>
<dbReference type="Proteomes" id="UP001454036">
    <property type="component" value="Unassembled WGS sequence"/>
</dbReference>
<organism evidence="3 4">
    <name type="scientific">Lithospermum erythrorhizon</name>
    <name type="common">Purple gromwell</name>
    <name type="synonym">Lithospermum officinale var. erythrorhizon</name>
    <dbReference type="NCBI Taxonomy" id="34254"/>
    <lineage>
        <taxon>Eukaryota</taxon>
        <taxon>Viridiplantae</taxon>
        <taxon>Streptophyta</taxon>
        <taxon>Embryophyta</taxon>
        <taxon>Tracheophyta</taxon>
        <taxon>Spermatophyta</taxon>
        <taxon>Magnoliopsida</taxon>
        <taxon>eudicotyledons</taxon>
        <taxon>Gunneridae</taxon>
        <taxon>Pentapetalae</taxon>
        <taxon>asterids</taxon>
        <taxon>lamiids</taxon>
        <taxon>Boraginales</taxon>
        <taxon>Boraginaceae</taxon>
        <taxon>Boraginoideae</taxon>
        <taxon>Lithospermeae</taxon>
        <taxon>Lithospermum</taxon>
    </lineage>
</organism>
<dbReference type="InterPro" id="IPR036312">
    <property type="entry name" value="Bifun_inhib/LTP/seed_sf"/>
</dbReference>
<reference evidence="3 4" key="1">
    <citation type="submission" date="2024-01" db="EMBL/GenBank/DDBJ databases">
        <title>The complete chloroplast genome sequence of Lithospermum erythrorhizon: insights into the phylogenetic relationship among Boraginaceae species and the maternal lineages of purple gromwells.</title>
        <authorList>
            <person name="Okada T."/>
            <person name="Watanabe K."/>
        </authorList>
    </citation>
    <scope>NUCLEOTIDE SEQUENCE [LARGE SCALE GENOMIC DNA]</scope>
</reference>